<gene>
    <name evidence="3" type="ORF">AK812_SmicGene28248</name>
</gene>
<dbReference type="AlphaFoldDB" id="A0A1Q9D4S2"/>
<organism evidence="3 4">
    <name type="scientific">Symbiodinium microadriaticum</name>
    <name type="common">Dinoflagellate</name>
    <name type="synonym">Zooxanthella microadriatica</name>
    <dbReference type="NCBI Taxonomy" id="2951"/>
    <lineage>
        <taxon>Eukaryota</taxon>
        <taxon>Sar</taxon>
        <taxon>Alveolata</taxon>
        <taxon>Dinophyceae</taxon>
        <taxon>Suessiales</taxon>
        <taxon>Symbiodiniaceae</taxon>
        <taxon>Symbiodinium</taxon>
    </lineage>
</organism>
<feature type="compositionally biased region" description="Basic residues" evidence="2">
    <location>
        <begin position="7"/>
        <end position="16"/>
    </location>
</feature>
<accession>A0A1Q9D4S2</accession>
<comment type="caution">
    <text evidence="3">The sequence shown here is derived from an EMBL/GenBank/DDBJ whole genome shotgun (WGS) entry which is preliminary data.</text>
</comment>
<sequence length="665" mass="74855">MVGKSTPKTRQRKTTKKAPEQIHKEKVGKMEERIHLQNESAAQLIQSRNLEKIMSVMKERPKVANHVLNLIEIGAFDNLEKQGAAEEPEVCEKLPGSCNKVALLSKKVILHIILTCVPDYSEWFRTLPRNEPKKSYIMLFGYMAHISLESALPTKKVPVLTKFFQDRWRKYGSRLGGASDAPDHKDTSILAWMLNKRAVYWSLDVDKKVLHCLDSELELPDSMKGLGAELKKVHIEEPLDCYKAELVIAGMKRACIELWETEKRGLADLDLPWYKKEVPLEADDGDSQSQPSESQQRVSERVSEGASSLFVRGSRKLPMVAASRLRLNSTDKKGKNIVKKDRAEKLEEKIQATNEDAIQLIATRNLEKIIAVLTERPKIASHILSLIEMGAYDSIDKVAATTEAEEKLPPSCNKVALLSKKVITDIILTCLPHCSEWFRTLPRNEPKKIYVVLFGYMAHISLDSAVPSKKIPVLTKFFQERWRKYGCRLGGDDVAPDHKDTSILAWMLNKQAVYWKVDFERKVLTYLDAEVELPDNTKGLGDKLKKLYIEEAFDVHKAELVITGMKRSCIELWETEKRGLRGLDLPFFRKEVDNNLESDADVKPLLMRPAGDGHADVKPQLMLLSAGDGHVDVKPQLVLPAGDGHAADVKPQLVLPAGDGNAVVN</sequence>
<evidence type="ECO:0000256" key="1">
    <source>
        <dbReference type="SAM" id="Coils"/>
    </source>
</evidence>
<evidence type="ECO:0000313" key="3">
    <source>
        <dbReference type="EMBL" id="OLP90201.1"/>
    </source>
</evidence>
<reference evidence="3 4" key="1">
    <citation type="submission" date="2016-02" db="EMBL/GenBank/DDBJ databases">
        <title>Genome analysis of coral dinoflagellate symbionts highlights evolutionary adaptations to a symbiotic lifestyle.</title>
        <authorList>
            <person name="Aranda M."/>
            <person name="Li Y."/>
            <person name="Liew Y.J."/>
            <person name="Baumgarten S."/>
            <person name="Simakov O."/>
            <person name="Wilson M."/>
            <person name="Piel J."/>
            <person name="Ashoor H."/>
            <person name="Bougouffa S."/>
            <person name="Bajic V.B."/>
            <person name="Ryu T."/>
            <person name="Ravasi T."/>
            <person name="Bayer T."/>
            <person name="Micklem G."/>
            <person name="Kim H."/>
            <person name="Bhak J."/>
            <person name="Lajeunesse T.C."/>
            <person name="Voolstra C.R."/>
        </authorList>
    </citation>
    <scope>NUCLEOTIDE SEQUENCE [LARGE SCALE GENOMIC DNA]</scope>
    <source>
        <strain evidence="3 4">CCMP2467</strain>
    </source>
</reference>
<keyword evidence="1" id="KW-0175">Coiled coil</keyword>
<feature type="compositionally biased region" description="Basic and acidic residues" evidence="2">
    <location>
        <begin position="17"/>
        <end position="26"/>
    </location>
</feature>
<feature type="compositionally biased region" description="Polar residues" evidence="2">
    <location>
        <begin position="287"/>
        <end position="297"/>
    </location>
</feature>
<feature type="region of interest" description="Disordered" evidence="2">
    <location>
        <begin position="1"/>
        <end position="26"/>
    </location>
</feature>
<dbReference type="EMBL" id="LSRX01000723">
    <property type="protein sequence ID" value="OLP90201.1"/>
    <property type="molecule type" value="Genomic_DNA"/>
</dbReference>
<dbReference type="Proteomes" id="UP000186817">
    <property type="component" value="Unassembled WGS sequence"/>
</dbReference>
<dbReference type="OrthoDB" id="10373425at2759"/>
<feature type="region of interest" description="Disordered" evidence="2">
    <location>
        <begin position="280"/>
        <end position="306"/>
    </location>
</feature>
<name>A0A1Q9D4S2_SYMMI</name>
<proteinExistence type="predicted"/>
<evidence type="ECO:0000256" key="2">
    <source>
        <dbReference type="SAM" id="MobiDB-lite"/>
    </source>
</evidence>
<protein>
    <submittedName>
        <fullName evidence="3">Uncharacterized protein</fullName>
    </submittedName>
</protein>
<feature type="coiled-coil region" evidence="1">
    <location>
        <begin position="336"/>
        <end position="363"/>
    </location>
</feature>
<keyword evidence="4" id="KW-1185">Reference proteome</keyword>
<evidence type="ECO:0000313" key="4">
    <source>
        <dbReference type="Proteomes" id="UP000186817"/>
    </source>
</evidence>